<evidence type="ECO:0000256" key="7">
    <source>
        <dbReference type="ARBA" id="ARBA00023170"/>
    </source>
</evidence>
<evidence type="ECO:0000256" key="6">
    <source>
        <dbReference type="ARBA" id="ARBA00023136"/>
    </source>
</evidence>
<dbReference type="Pfam" id="PF00001">
    <property type="entry name" value="7tm_1"/>
    <property type="match status" value="1"/>
</dbReference>
<comment type="caution">
    <text evidence="11">The sequence shown here is derived from an EMBL/GenBank/DDBJ whole genome shotgun (WGS) entry which is preliminary data.</text>
</comment>
<keyword evidence="3 9" id="KW-0812">Transmembrane</keyword>
<dbReference type="GO" id="GO:0004930">
    <property type="term" value="F:G protein-coupled receptor activity"/>
    <property type="evidence" value="ECO:0007669"/>
    <property type="project" value="UniProtKB-KW"/>
</dbReference>
<evidence type="ECO:0000256" key="3">
    <source>
        <dbReference type="ARBA" id="ARBA00022692"/>
    </source>
</evidence>
<feature type="transmembrane region" description="Helical" evidence="9">
    <location>
        <begin position="50"/>
        <end position="79"/>
    </location>
</feature>
<evidence type="ECO:0000256" key="2">
    <source>
        <dbReference type="ARBA" id="ARBA00010663"/>
    </source>
</evidence>
<keyword evidence="8" id="KW-0807">Transducer</keyword>
<keyword evidence="4 9" id="KW-1133">Transmembrane helix</keyword>
<dbReference type="GO" id="GO:0005886">
    <property type="term" value="C:plasma membrane"/>
    <property type="evidence" value="ECO:0007669"/>
    <property type="project" value="TreeGrafter"/>
</dbReference>
<evidence type="ECO:0000256" key="8">
    <source>
        <dbReference type="ARBA" id="ARBA00023224"/>
    </source>
</evidence>
<feature type="domain" description="G-protein coupled receptors family 1 profile" evidence="10">
    <location>
        <begin position="70"/>
        <end position="124"/>
    </location>
</feature>
<dbReference type="PRINTS" id="PR00237">
    <property type="entry name" value="GPCRRHODOPSN"/>
</dbReference>
<comment type="subcellular location">
    <subcellularLocation>
        <location evidence="1">Membrane</location>
        <topology evidence="1">Multi-pass membrane protein</topology>
    </subcellularLocation>
</comment>
<feature type="transmembrane region" description="Helical" evidence="9">
    <location>
        <begin position="91"/>
        <end position="109"/>
    </location>
</feature>
<evidence type="ECO:0000256" key="9">
    <source>
        <dbReference type="SAM" id="Phobius"/>
    </source>
</evidence>
<dbReference type="SUPFAM" id="SSF81321">
    <property type="entry name" value="Family A G protein-coupled receptor-like"/>
    <property type="match status" value="1"/>
</dbReference>
<dbReference type="Proteomes" id="UP000478052">
    <property type="component" value="Unassembled WGS sequence"/>
</dbReference>
<evidence type="ECO:0000313" key="12">
    <source>
        <dbReference type="Proteomes" id="UP000478052"/>
    </source>
</evidence>
<accession>A0A6G0ZR70</accession>
<dbReference type="AlphaFoldDB" id="A0A6G0ZR70"/>
<keyword evidence="7 11" id="KW-0675">Receptor</keyword>
<evidence type="ECO:0000313" key="11">
    <source>
        <dbReference type="EMBL" id="KAF0774124.1"/>
    </source>
</evidence>
<dbReference type="OrthoDB" id="9445642at2759"/>
<comment type="similarity">
    <text evidence="2">Belongs to the G-protein coupled receptor 1 family.</text>
</comment>
<dbReference type="EMBL" id="VUJU01000008">
    <property type="protein sequence ID" value="KAF0774124.1"/>
    <property type="molecule type" value="Genomic_DNA"/>
</dbReference>
<dbReference type="InterPro" id="IPR017452">
    <property type="entry name" value="GPCR_Rhodpsn_7TM"/>
</dbReference>
<name>A0A6G0ZR70_APHCR</name>
<dbReference type="InterPro" id="IPR000276">
    <property type="entry name" value="GPCR_Rhodpsn"/>
</dbReference>
<dbReference type="Gene3D" id="1.20.1070.10">
    <property type="entry name" value="Rhodopsin 7-helix transmembrane proteins"/>
    <property type="match status" value="1"/>
</dbReference>
<evidence type="ECO:0000259" key="10">
    <source>
        <dbReference type="PROSITE" id="PS50262"/>
    </source>
</evidence>
<sequence length="124" mass="13321">MAAAEIATKIAVNFTENLTANITANVTSNVTVNDTLLHDQTTSDLYKVPALLVVVLSVLYGSISVIAVAGNGLVIWAIVTSKRMRSVTNHYLANLAFADILIALFAIPFEVSAVLYKHYNGIQL</sequence>
<evidence type="ECO:0000256" key="1">
    <source>
        <dbReference type="ARBA" id="ARBA00004141"/>
    </source>
</evidence>
<keyword evidence="5" id="KW-0297">G-protein coupled receptor</keyword>
<proteinExistence type="inferred from homology"/>
<evidence type="ECO:0000256" key="5">
    <source>
        <dbReference type="ARBA" id="ARBA00023040"/>
    </source>
</evidence>
<organism evidence="11 12">
    <name type="scientific">Aphis craccivora</name>
    <name type="common">Cowpea aphid</name>
    <dbReference type="NCBI Taxonomy" id="307492"/>
    <lineage>
        <taxon>Eukaryota</taxon>
        <taxon>Metazoa</taxon>
        <taxon>Ecdysozoa</taxon>
        <taxon>Arthropoda</taxon>
        <taxon>Hexapoda</taxon>
        <taxon>Insecta</taxon>
        <taxon>Pterygota</taxon>
        <taxon>Neoptera</taxon>
        <taxon>Paraneoptera</taxon>
        <taxon>Hemiptera</taxon>
        <taxon>Sternorrhyncha</taxon>
        <taxon>Aphidomorpha</taxon>
        <taxon>Aphidoidea</taxon>
        <taxon>Aphididae</taxon>
        <taxon>Aphidini</taxon>
        <taxon>Aphis</taxon>
        <taxon>Aphis</taxon>
    </lineage>
</organism>
<keyword evidence="12" id="KW-1185">Reference proteome</keyword>
<gene>
    <name evidence="11" type="ORF">FWK35_00002234</name>
</gene>
<protein>
    <submittedName>
        <fullName evidence="11">Tachykinin-like peptides receptor 99D</fullName>
    </submittedName>
</protein>
<evidence type="ECO:0000256" key="4">
    <source>
        <dbReference type="ARBA" id="ARBA00022989"/>
    </source>
</evidence>
<dbReference type="PROSITE" id="PS50262">
    <property type="entry name" value="G_PROTEIN_RECEP_F1_2"/>
    <property type="match status" value="1"/>
</dbReference>
<keyword evidence="6 9" id="KW-0472">Membrane</keyword>
<dbReference type="PANTHER" id="PTHR45695:SF9">
    <property type="entry name" value="LEUCOKININ RECEPTOR"/>
    <property type="match status" value="1"/>
</dbReference>
<dbReference type="PANTHER" id="PTHR45695">
    <property type="entry name" value="LEUCOKININ RECEPTOR-RELATED"/>
    <property type="match status" value="1"/>
</dbReference>
<reference evidence="11 12" key="1">
    <citation type="submission" date="2019-08" db="EMBL/GenBank/DDBJ databases">
        <title>Whole genome of Aphis craccivora.</title>
        <authorList>
            <person name="Voronova N.V."/>
            <person name="Shulinski R.S."/>
            <person name="Bandarenka Y.V."/>
            <person name="Zhorov D.G."/>
            <person name="Warner D."/>
        </authorList>
    </citation>
    <scope>NUCLEOTIDE SEQUENCE [LARGE SCALE GENOMIC DNA]</scope>
    <source>
        <strain evidence="11">180601</strain>
        <tissue evidence="11">Whole Body</tissue>
    </source>
</reference>